<gene>
    <name evidence="1" type="ORF">GCM10009430_32150</name>
</gene>
<dbReference type="EMBL" id="BAAAGE010000003">
    <property type="protein sequence ID" value="GAA0725862.1"/>
    <property type="molecule type" value="Genomic_DNA"/>
</dbReference>
<dbReference type="SUPFAM" id="SSF55486">
    <property type="entry name" value="Metalloproteases ('zincins'), catalytic domain"/>
    <property type="match status" value="1"/>
</dbReference>
<dbReference type="Pfam" id="PF12388">
    <property type="entry name" value="Peptidase_M57"/>
    <property type="match status" value="1"/>
</dbReference>
<evidence type="ECO:0000313" key="1">
    <source>
        <dbReference type="EMBL" id="GAA0725862.1"/>
    </source>
</evidence>
<dbReference type="Gene3D" id="3.40.390.10">
    <property type="entry name" value="Collagenase (Catalytic Domain)"/>
    <property type="match status" value="1"/>
</dbReference>
<organism evidence="1 2">
    <name type="scientific">Aquimarina litoralis</name>
    <dbReference type="NCBI Taxonomy" id="584605"/>
    <lineage>
        <taxon>Bacteria</taxon>
        <taxon>Pseudomonadati</taxon>
        <taxon>Bacteroidota</taxon>
        <taxon>Flavobacteriia</taxon>
        <taxon>Flavobacteriales</taxon>
        <taxon>Flavobacteriaceae</taxon>
        <taxon>Aquimarina</taxon>
    </lineage>
</organism>
<proteinExistence type="predicted"/>
<accession>A0ABP3U7D4</accession>
<dbReference type="PROSITE" id="PS51257">
    <property type="entry name" value="PROKAR_LIPOPROTEIN"/>
    <property type="match status" value="1"/>
</dbReference>
<name>A0ABP3U7D4_9FLAO</name>
<comment type="caution">
    <text evidence="1">The sequence shown here is derived from an EMBL/GenBank/DDBJ whole genome shotgun (WGS) entry which is preliminary data.</text>
</comment>
<evidence type="ECO:0008006" key="3">
    <source>
        <dbReference type="Google" id="ProtNLM"/>
    </source>
</evidence>
<dbReference type="RefSeq" id="WP_343913287.1">
    <property type="nucleotide sequence ID" value="NZ_BAAAGE010000003.1"/>
</dbReference>
<keyword evidence="2" id="KW-1185">Reference proteome</keyword>
<dbReference type="InterPro" id="IPR024079">
    <property type="entry name" value="MetalloPept_cat_dom_sf"/>
</dbReference>
<protein>
    <recommendedName>
        <fullName evidence="3">Dual-action HEIGH metallo-peptidase</fullName>
    </recommendedName>
</protein>
<dbReference type="Proteomes" id="UP001501758">
    <property type="component" value="Unassembled WGS sequence"/>
</dbReference>
<sequence>MKLIKIITLTLLTILMFSCEREDIDNNNSQTKIPHYVLEKLAKQGVNINVIEDHSYDDGEGNITEGYLAGDIFFSINDIKTIEDLPSIDDIEGQKLYRTRNLVRVPNQGRRNISVRGLKLPEKLKRTLRRAVNNYNKLDLKIKLNLSFGNTEGGKDIIVRVNSNIPAAADAGFPNRGNPFKRVRVNYALLRNVNDGTITTILMHELGHCFGLRHSDYKTRSSCGSIIDEDSLSGIQPGAIYIPGTDRSGNSQTSIMRACLSISDKGTFFQQDRRGLRQLYGR</sequence>
<evidence type="ECO:0000313" key="2">
    <source>
        <dbReference type="Proteomes" id="UP001501758"/>
    </source>
</evidence>
<reference evidence="2" key="1">
    <citation type="journal article" date="2019" name="Int. J. Syst. Evol. Microbiol.">
        <title>The Global Catalogue of Microorganisms (GCM) 10K type strain sequencing project: providing services to taxonomists for standard genome sequencing and annotation.</title>
        <authorList>
            <consortium name="The Broad Institute Genomics Platform"/>
            <consortium name="The Broad Institute Genome Sequencing Center for Infectious Disease"/>
            <person name="Wu L."/>
            <person name="Ma J."/>
        </authorList>
    </citation>
    <scope>NUCLEOTIDE SEQUENCE [LARGE SCALE GENOMIC DNA]</scope>
    <source>
        <strain evidence="2">JCM 15974</strain>
    </source>
</reference>
<dbReference type="InterPro" id="IPR024653">
    <property type="entry name" value="Peptidase_M10/M27/M57"/>
</dbReference>